<proteinExistence type="inferred from homology"/>
<dbReference type="Gene3D" id="3.30.70.330">
    <property type="match status" value="1"/>
</dbReference>
<feature type="domain" description="RRM" evidence="8">
    <location>
        <begin position="231"/>
        <end position="309"/>
    </location>
</feature>
<dbReference type="InterPro" id="IPR012677">
    <property type="entry name" value="Nucleotide-bd_a/b_plait_sf"/>
</dbReference>
<dbReference type="PROSITE" id="PS50102">
    <property type="entry name" value="RRM"/>
    <property type="match status" value="1"/>
</dbReference>
<dbReference type="GO" id="GO:0005852">
    <property type="term" value="C:eukaryotic translation initiation factor 3 complex"/>
    <property type="evidence" value="ECO:0007669"/>
    <property type="project" value="UniProtKB-UniRule"/>
</dbReference>
<dbReference type="Pfam" id="PF00076">
    <property type="entry name" value="RRM_1"/>
    <property type="match status" value="1"/>
</dbReference>
<dbReference type="Pfam" id="PF12353">
    <property type="entry name" value="eIF3g"/>
    <property type="match status" value="1"/>
</dbReference>
<feature type="compositionally biased region" description="Acidic residues" evidence="7">
    <location>
        <begin position="42"/>
        <end position="52"/>
    </location>
</feature>
<dbReference type="Proteomes" id="UP000001554">
    <property type="component" value="Chromosome 8"/>
</dbReference>
<comment type="subunit">
    <text evidence="5">Component of the eukaryotic translation initiation factor 3 (eIF-3) complex.</text>
</comment>
<accession>A0A9J7LI79</accession>
<evidence type="ECO:0000256" key="3">
    <source>
        <dbReference type="ARBA" id="ARBA00022884"/>
    </source>
</evidence>
<evidence type="ECO:0000313" key="9">
    <source>
        <dbReference type="Proteomes" id="UP000001554"/>
    </source>
</evidence>
<comment type="function">
    <text evidence="5">RNA-binding component of the eukaryotic translation initiation factor 3 (eIF-3) complex, which is involved in protein synthesis of a specialized repertoire of mRNAs and, together with other initiation factors, stimulates binding of mRNA and methionyl-tRNAi to the 40S ribosome. The eIF-3 complex specifically targets and initiates translation of a subset of mRNAs involved in cell proliferation. This subunit can bind 18S rRNA.</text>
</comment>
<keyword evidence="9" id="KW-1185">Reference proteome</keyword>
<dbReference type="GeneID" id="118420507"/>
<keyword evidence="3 6" id="KW-0694">RNA-binding</keyword>
<feature type="region of interest" description="Disordered" evidence="7">
    <location>
        <begin position="175"/>
        <end position="232"/>
    </location>
</feature>
<evidence type="ECO:0000256" key="4">
    <source>
        <dbReference type="ARBA" id="ARBA00022917"/>
    </source>
</evidence>
<dbReference type="RefSeq" id="XP_035683233.1">
    <property type="nucleotide sequence ID" value="XM_035827340.1"/>
</dbReference>
<protein>
    <recommendedName>
        <fullName evidence="5">Eukaryotic translation initiation factor 3 subunit G</fullName>
        <shortName evidence="5">eIF3g</shortName>
    </recommendedName>
    <alternativeName>
        <fullName evidence="5">Eukaryotic translation initiation factor 3 RNA-binding subunit</fullName>
        <shortName evidence="5">eIF-3 RNA-binding subunit</shortName>
    </alternativeName>
    <alternativeName>
        <fullName evidence="5">Eukaryotic translation initiation factor 3 subunit 4</fullName>
    </alternativeName>
</protein>
<dbReference type="AlphaFoldDB" id="A0A9J7LI79"/>
<reference evidence="9" key="1">
    <citation type="journal article" date="2020" name="Nat. Ecol. Evol.">
        <title>Deeply conserved synteny resolves early events in vertebrate evolution.</title>
        <authorList>
            <person name="Simakov O."/>
            <person name="Marletaz F."/>
            <person name="Yue J.X."/>
            <person name="O'Connell B."/>
            <person name="Jenkins J."/>
            <person name="Brandt A."/>
            <person name="Calef R."/>
            <person name="Tung C.H."/>
            <person name="Huang T.K."/>
            <person name="Schmutz J."/>
            <person name="Satoh N."/>
            <person name="Yu J.K."/>
            <person name="Putnam N.H."/>
            <person name="Green R.E."/>
            <person name="Rokhsar D.S."/>
        </authorList>
    </citation>
    <scope>NUCLEOTIDE SEQUENCE [LARGE SCALE GENOMIC DNA]</scope>
    <source>
        <strain evidence="9">S238N-H82</strain>
    </source>
</reference>
<keyword evidence="1 5" id="KW-0963">Cytoplasm</keyword>
<dbReference type="InterPro" id="IPR024675">
    <property type="entry name" value="eIF3g_N"/>
</dbReference>
<evidence type="ECO:0000313" key="10">
    <source>
        <dbReference type="RefSeq" id="XP_035683233.1"/>
    </source>
</evidence>
<comment type="subcellular location">
    <subcellularLocation>
        <location evidence="5">Cytoplasm</location>
    </subcellularLocation>
</comment>
<dbReference type="GO" id="GO:0016282">
    <property type="term" value="C:eukaryotic 43S preinitiation complex"/>
    <property type="evidence" value="ECO:0007669"/>
    <property type="project" value="UniProtKB-UniRule"/>
</dbReference>
<dbReference type="SUPFAM" id="SSF54928">
    <property type="entry name" value="RNA-binding domain, RBD"/>
    <property type="match status" value="1"/>
</dbReference>
<evidence type="ECO:0000256" key="5">
    <source>
        <dbReference type="HAMAP-Rule" id="MF_03006"/>
    </source>
</evidence>
<gene>
    <name evidence="10" type="primary">LOC118420507</name>
</gene>
<dbReference type="InterPro" id="IPR000504">
    <property type="entry name" value="RRM_dom"/>
</dbReference>
<dbReference type="GO" id="GO:0033290">
    <property type="term" value="C:eukaryotic 48S preinitiation complex"/>
    <property type="evidence" value="ECO:0007669"/>
    <property type="project" value="UniProtKB-UniRule"/>
</dbReference>
<dbReference type="InterPro" id="IPR034240">
    <property type="entry name" value="eIF3G_RRM"/>
</dbReference>
<sequence>MPSVEPDNKPSWADQVEDLDDDVDDVPTTSGSSKVDAHITLSDEELPPPEEVIDGDTKVITEYSINDEGKKVKIIRTYRVETRKASKTIARRKAWPKFGDSEYDGPGPNPSTTAICDDIFMTFVTNKEEALNDKEEDPMAKLKGTRIVQCRICKGDHWTTKCPYKDTLGPIQEELEKSDKPGEPGAAGAKGEKPEQAAPARAAGGKYVPPSLRGANRGPGESMAQRRDDQATIRVTNLSEDTRESDLQELFRPFGAISRIYLAKDKVTHQSKGFAFINFHRREDAARAITGVNGFGYDNLILNVEWARPSNQQ</sequence>
<comment type="similarity">
    <text evidence="5">Belongs to the eIF-3 subunit G family.</text>
</comment>
<evidence type="ECO:0000259" key="8">
    <source>
        <dbReference type="PROSITE" id="PS50102"/>
    </source>
</evidence>
<dbReference type="InterPro" id="IPR017334">
    <property type="entry name" value="eIF3_g"/>
</dbReference>
<feature type="compositionally biased region" description="Acidic residues" evidence="7">
    <location>
        <begin position="15"/>
        <end position="25"/>
    </location>
</feature>
<dbReference type="KEGG" id="bfo:118420507"/>
<organism evidence="9 10">
    <name type="scientific">Branchiostoma floridae</name>
    <name type="common">Florida lancelet</name>
    <name type="synonym">Amphioxus</name>
    <dbReference type="NCBI Taxonomy" id="7739"/>
    <lineage>
        <taxon>Eukaryota</taxon>
        <taxon>Metazoa</taxon>
        <taxon>Chordata</taxon>
        <taxon>Cephalochordata</taxon>
        <taxon>Leptocardii</taxon>
        <taxon>Amphioxiformes</taxon>
        <taxon>Branchiostomatidae</taxon>
        <taxon>Branchiostoma</taxon>
    </lineage>
</organism>
<evidence type="ECO:0000256" key="6">
    <source>
        <dbReference type="PROSITE-ProRule" id="PRU00176"/>
    </source>
</evidence>
<feature type="region of interest" description="Disordered" evidence="7">
    <location>
        <begin position="1"/>
        <end position="52"/>
    </location>
</feature>
<reference evidence="10" key="2">
    <citation type="submission" date="2025-08" db="UniProtKB">
        <authorList>
            <consortium name="RefSeq"/>
        </authorList>
    </citation>
    <scope>IDENTIFICATION</scope>
    <source>
        <strain evidence="10">S238N-H82</strain>
        <tissue evidence="10">Testes</tissue>
    </source>
</reference>
<dbReference type="GO" id="GO:0003743">
    <property type="term" value="F:translation initiation factor activity"/>
    <property type="evidence" value="ECO:0007669"/>
    <property type="project" value="UniProtKB-UniRule"/>
</dbReference>
<name>A0A9J7LI79_BRAFL</name>
<dbReference type="SMART" id="SM00360">
    <property type="entry name" value="RRM"/>
    <property type="match status" value="1"/>
</dbReference>
<keyword evidence="4 5" id="KW-0648">Protein biosynthesis</keyword>
<dbReference type="GO" id="GO:0001732">
    <property type="term" value="P:formation of cytoplasmic translation initiation complex"/>
    <property type="evidence" value="ECO:0007669"/>
    <property type="project" value="UniProtKB-UniRule"/>
</dbReference>
<dbReference type="CDD" id="cd12933">
    <property type="entry name" value="eIF3G"/>
    <property type="match status" value="1"/>
</dbReference>
<dbReference type="PANTHER" id="PTHR10352">
    <property type="entry name" value="EUKARYOTIC TRANSLATION INITIATION FACTOR 3 SUBUNIT G"/>
    <property type="match status" value="1"/>
</dbReference>
<dbReference type="PIRSF" id="PIRSF037949">
    <property type="entry name" value="Transl_init_eIF-3_RNA-bind"/>
    <property type="match status" value="1"/>
</dbReference>
<dbReference type="HAMAP" id="MF_03006">
    <property type="entry name" value="eIF3g"/>
    <property type="match status" value="1"/>
</dbReference>
<dbReference type="OMA" id="ICQGDHF"/>
<dbReference type="InterPro" id="IPR035979">
    <property type="entry name" value="RBD_domain_sf"/>
</dbReference>
<keyword evidence="2 5" id="KW-0396">Initiation factor</keyword>
<dbReference type="CDD" id="cd12408">
    <property type="entry name" value="RRM_eIF3G_like"/>
    <property type="match status" value="1"/>
</dbReference>
<evidence type="ECO:0000256" key="7">
    <source>
        <dbReference type="SAM" id="MobiDB-lite"/>
    </source>
</evidence>
<dbReference type="OrthoDB" id="1749473at2759"/>
<dbReference type="GO" id="GO:0003723">
    <property type="term" value="F:RNA binding"/>
    <property type="evidence" value="ECO:0007669"/>
    <property type="project" value="UniProtKB-UniRule"/>
</dbReference>
<evidence type="ECO:0000256" key="1">
    <source>
        <dbReference type="ARBA" id="ARBA00022490"/>
    </source>
</evidence>
<evidence type="ECO:0000256" key="2">
    <source>
        <dbReference type="ARBA" id="ARBA00022540"/>
    </source>
</evidence>